<reference evidence="2" key="1">
    <citation type="submission" date="2021-01" db="EMBL/GenBank/DDBJ databases">
        <title>Whole genome shotgun sequence of Sphaerisporangium rufum NBRC 109079.</title>
        <authorList>
            <person name="Komaki H."/>
            <person name="Tamura T."/>
        </authorList>
    </citation>
    <scope>NUCLEOTIDE SEQUENCE</scope>
    <source>
        <strain evidence="2">NBRC 109079</strain>
    </source>
</reference>
<name>A0A919R8D6_9ACTN</name>
<sequence length="59" mass="6622">MNQHDGHDWHTRSHHHTSEGLVRYQACRCGAWRVLRGPIGGPPAATVVARNRAGRRTAR</sequence>
<protein>
    <submittedName>
        <fullName evidence="2">Uncharacterized protein</fullName>
    </submittedName>
</protein>
<dbReference type="Proteomes" id="UP000655287">
    <property type="component" value="Unassembled WGS sequence"/>
</dbReference>
<dbReference type="RefSeq" id="WP_203990378.1">
    <property type="nucleotide sequence ID" value="NZ_BOOU01000068.1"/>
</dbReference>
<feature type="compositionally biased region" description="Basic and acidic residues" evidence="1">
    <location>
        <begin position="1"/>
        <end position="11"/>
    </location>
</feature>
<keyword evidence="3" id="KW-1185">Reference proteome</keyword>
<accession>A0A919R8D6</accession>
<evidence type="ECO:0000313" key="2">
    <source>
        <dbReference type="EMBL" id="GII80080.1"/>
    </source>
</evidence>
<organism evidence="2 3">
    <name type="scientific">Sphaerisporangium rufum</name>
    <dbReference type="NCBI Taxonomy" id="1381558"/>
    <lineage>
        <taxon>Bacteria</taxon>
        <taxon>Bacillati</taxon>
        <taxon>Actinomycetota</taxon>
        <taxon>Actinomycetes</taxon>
        <taxon>Streptosporangiales</taxon>
        <taxon>Streptosporangiaceae</taxon>
        <taxon>Sphaerisporangium</taxon>
    </lineage>
</organism>
<evidence type="ECO:0000256" key="1">
    <source>
        <dbReference type="SAM" id="MobiDB-lite"/>
    </source>
</evidence>
<comment type="caution">
    <text evidence="2">The sequence shown here is derived from an EMBL/GenBank/DDBJ whole genome shotgun (WGS) entry which is preliminary data.</text>
</comment>
<dbReference type="EMBL" id="BOOU01000068">
    <property type="protein sequence ID" value="GII80080.1"/>
    <property type="molecule type" value="Genomic_DNA"/>
</dbReference>
<feature type="region of interest" description="Disordered" evidence="1">
    <location>
        <begin position="1"/>
        <end position="20"/>
    </location>
</feature>
<evidence type="ECO:0000313" key="3">
    <source>
        <dbReference type="Proteomes" id="UP000655287"/>
    </source>
</evidence>
<gene>
    <name evidence="2" type="ORF">Sru01_50620</name>
</gene>
<dbReference type="AlphaFoldDB" id="A0A919R8D6"/>
<proteinExistence type="predicted"/>